<organism evidence="1 2">
    <name type="scientific">Fibrella forsythiae</name>
    <dbReference type="NCBI Taxonomy" id="2817061"/>
    <lineage>
        <taxon>Bacteria</taxon>
        <taxon>Pseudomonadati</taxon>
        <taxon>Bacteroidota</taxon>
        <taxon>Cytophagia</taxon>
        <taxon>Cytophagales</taxon>
        <taxon>Spirosomataceae</taxon>
        <taxon>Fibrella</taxon>
    </lineage>
</organism>
<gene>
    <name evidence="1" type="ORF">J2I46_31390</name>
</gene>
<evidence type="ECO:0000313" key="2">
    <source>
        <dbReference type="Proteomes" id="UP000664628"/>
    </source>
</evidence>
<sequence length="303" mass="33954">MSLYNKKQNLKTQIVATKALLEKVNGHPLMSIGLNAKLSEIQEELNSLPEENSEPKVQLLFSGDAVSGSEGIKSIFVSKAIPPFQELVKSSLSKIKGKRARKGERALRLKSSELFITALPRGSFGIELSQLEPSEAVDGIDISDAIKNVITLISNATSDDNFKLNRETVTKIELVNLKRFLKEIAEENSILKMNSGDFSFEISKEKIVDAYQRVSATIDKESVIKLDGIFRGILLESRKFEFLRIDNGKRISGSISKEINNSDLTEYKSFIDSHCEFHLKTYEVVYQTGGERTEYELLGIKQK</sequence>
<reference evidence="1 2" key="1">
    <citation type="submission" date="2021-03" db="EMBL/GenBank/DDBJ databases">
        <title>Fibrella sp. HMF5405 genome sequencing and assembly.</title>
        <authorList>
            <person name="Kang H."/>
            <person name="Kim H."/>
            <person name="Bae S."/>
            <person name="Joh K."/>
        </authorList>
    </citation>
    <scope>NUCLEOTIDE SEQUENCE [LARGE SCALE GENOMIC DNA]</scope>
    <source>
        <strain evidence="1 2">HMF5405</strain>
    </source>
</reference>
<comment type="caution">
    <text evidence="1">The sequence shown here is derived from an EMBL/GenBank/DDBJ whole genome shotgun (WGS) entry which is preliminary data.</text>
</comment>
<dbReference type="Proteomes" id="UP000664628">
    <property type="component" value="Unassembled WGS sequence"/>
</dbReference>
<name>A0ABS3JSY5_9BACT</name>
<protein>
    <submittedName>
        <fullName evidence="1">Uncharacterized protein</fullName>
    </submittedName>
</protein>
<dbReference type="RefSeq" id="WP_207333071.1">
    <property type="nucleotide sequence ID" value="NZ_JAFMYW010000020.1"/>
</dbReference>
<dbReference type="EMBL" id="JAFMYW010000020">
    <property type="protein sequence ID" value="MBO0953119.1"/>
    <property type="molecule type" value="Genomic_DNA"/>
</dbReference>
<evidence type="ECO:0000313" key="1">
    <source>
        <dbReference type="EMBL" id="MBO0953119.1"/>
    </source>
</evidence>
<keyword evidence="2" id="KW-1185">Reference proteome</keyword>
<proteinExistence type="predicted"/>
<accession>A0ABS3JSY5</accession>